<dbReference type="Proteomes" id="UP001201985">
    <property type="component" value="Unassembled WGS sequence"/>
</dbReference>
<dbReference type="InterPro" id="IPR019060">
    <property type="entry name" value="DUF2382"/>
</dbReference>
<gene>
    <name evidence="3" type="ORF">MON41_26435</name>
</gene>
<evidence type="ECO:0000313" key="4">
    <source>
        <dbReference type="Proteomes" id="UP001201985"/>
    </source>
</evidence>
<organism evidence="3 4">
    <name type="scientific">Teichococcus vastitatis</name>
    <dbReference type="NCBI Taxonomy" id="2307076"/>
    <lineage>
        <taxon>Bacteria</taxon>
        <taxon>Pseudomonadati</taxon>
        <taxon>Pseudomonadota</taxon>
        <taxon>Alphaproteobacteria</taxon>
        <taxon>Acetobacterales</taxon>
        <taxon>Roseomonadaceae</taxon>
        <taxon>Roseomonas</taxon>
    </lineage>
</organism>
<accession>A0ABS9WD08</accession>
<evidence type="ECO:0000259" key="2">
    <source>
        <dbReference type="Pfam" id="PF09557"/>
    </source>
</evidence>
<feature type="domain" description="DUF2382" evidence="2">
    <location>
        <begin position="22"/>
        <end position="129"/>
    </location>
</feature>
<feature type="region of interest" description="Disordered" evidence="1">
    <location>
        <begin position="130"/>
        <end position="158"/>
    </location>
</feature>
<sequence length="158" mass="17938">MLPEPGAPDHRRDDAPRAEEVLPLVEERLVITRRQVESGRVRIALTTDTVEEAVRETLRGRHAEVERVPFGHEVAQAPQTRQEGDVLIVPVVEEILVIEKRLVLKEEIHLRFIDSETIVEQAVERRVQHARVERLQPEGDAPADPGPRLADQTRGQEP</sequence>
<reference evidence="3 4" key="1">
    <citation type="submission" date="2022-03" db="EMBL/GenBank/DDBJ databases">
        <title>Complete genome analysis of Roseomonas KG 17.1 : a prolific producer of plant growth promoters.</title>
        <authorList>
            <person name="Saadouli I."/>
            <person name="Najjari A."/>
            <person name="Mosbah A."/>
            <person name="Ouzari H.I."/>
        </authorList>
    </citation>
    <scope>NUCLEOTIDE SEQUENCE [LARGE SCALE GENOMIC DNA]</scope>
    <source>
        <strain evidence="3 4">KG17-1</strain>
    </source>
</reference>
<dbReference type="EMBL" id="JALBUU010000127">
    <property type="protein sequence ID" value="MCI0757169.1"/>
    <property type="molecule type" value="Genomic_DNA"/>
</dbReference>
<name>A0ABS9WD08_9PROT</name>
<keyword evidence="4" id="KW-1185">Reference proteome</keyword>
<protein>
    <submittedName>
        <fullName evidence="3">YsnF/AvaK domain-containing protein</fullName>
    </submittedName>
</protein>
<proteinExistence type="predicted"/>
<comment type="caution">
    <text evidence="3">The sequence shown here is derived from an EMBL/GenBank/DDBJ whole genome shotgun (WGS) entry which is preliminary data.</text>
</comment>
<evidence type="ECO:0000256" key="1">
    <source>
        <dbReference type="SAM" id="MobiDB-lite"/>
    </source>
</evidence>
<dbReference type="Pfam" id="PF09557">
    <property type="entry name" value="DUF2382"/>
    <property type="match status" value="1"/>
</dbReference>
<dbReference type="RefSeq" id="WP_241794140.1">
    <property type="nucleotide sequence ID" value="NZ_JALBUU010000127.1"/>
</dbReference>
<evidence type="ECO:0000313" key="3">
    <source>
        <dbReference type="EMBL" id="MCI0757169.1"/>
    </source>
</evidence>